<keyword evidence="3" id="KW-1185">Reference proteome</keyword>
<reference evidence="3" key="1">
    <citation type="journal article" date="2017" name="bioRxiv">
        <title>Comparative analysis of the genomes of Stylophora pistillata and Acropora digitifera provides evidence for extensive differences between species of corals.</title>
        <authorList>
            <person name="Voolstra C.R."/>
            <person name="Li Y."/>
            <person name="Liew Y.J."/>
            <person name="Baumgarten S."/>
            <person name="Zoccola D."/>
            <person name="Flot J.-F."/>
            <person name="Tambutte S."/>
            <person name="Allemand D."/>
            <person name="Aranda M."/>
        </authorList>
    </citation>
    <scope>NUCLEOTIDE SEQUENCE [LARGE SCALE GENOMIC DNA]</scope>
</reference>
<dbReference type="AlphaFoldDB" id="A0A2B4SA16"/>
<name>A0A2B4SA16_STYPI</name>
<dbReference type="EMBL" id="LSMT01000146">
    <property type="protein sequence ID" value="PFX25650.1"/>
    <property type="molecule type" value="Genomic_DNA"/>
</dbReference>
<evidence type="ECO:0000256" key="1">
    <source>
        <dbReference type="SAM" id="MobiDB-lite"/>
    </source>
</evidence>
<feature type="region of interest" description="Disordered" evidence="1">
    <location>
        <begin position="113"/>
        <end position="223"/>
    </location>
</feature>
<gene>
    <name evidence="2" type="ORF">AWC38_SpisGene9707</name>
</gene>
<organism evidence="2 3">
    <name type="scientific">Stylophora pistillata</name>
    <name type="common">Smooth cauliflower coral</name>
    <dbReference type="NCBI Taxonomy" id="50429"/>
    <lineage>
        <taxon>Eukaryota</taxon>
        <taxon>Metazoa</taxon>
        <taxon>Cnidaria</taxon>
        <taxon>Anthozoa</taxon>
        <taxon>Hexacorallia</taxon>
        <taxon>Scleractinia</taxon>
        <taxon>Astrocoeniina</taxon>
        <taxon>Pocilloporidae</taxon>
        <taxon>Stylophora</taxon>
    </lineage>
</organism>
<comment type="caution">
    <text evidence="2">The sequence shown here is derived from an EMBL/GenBank/DDBJ whole genome shotgun (WGS) entry which is preliminary data.</text>
</comment>
<dbReference type="OrthoDB" id="5953027at2759"/>
<proteinExistence type="predicted"/>
<evidence type="ECO:0000313" key="3">
    <source>
        <dbReference type="Proteomes" id="UP000225706"/>
    </source>
</evidence>
<accession>A0A2B4SA16</accession>
<sequence>MEMEKSLNSSRNFKLPPIQSAVPAANILRQPARTTWQHDQARATAVALPNQGSSIQPRTVIHIPKDPFPGRYRSPHVSHNISSASTQRHASNAAIEENYTDSKLDFAPRRHQFPQSYSVLPPIQKPKKPLDRGRQVTGTQDRTSRDEKENNNLTVTKKPIEDNSSQSDNQKRHELRKVGNTNGKIGDKNHYRVEAGKESSSRTKQKTDNQDNETGERKQSPTTLLFLKGKRKGRRVGVCVENEPALINICNKLLETFEKQLFKPLNSHLEVDHR</sequence>
<protein>
    <submittedName>
        <fullName evidence="2">Uncharacterized protein</fullName>
    </submittedName>
</protein>
<evidence type="ECO:0000313" key="2">
    <source>
        <dbReference type="EMBL" id="PFX25650.1"/>
    </source>
</evidence>
<dbReference type="Proteomes" id="UP000225706">
    <property type="component" value="Unassembled WGS sequence"/>
</dbReference>
<feature type="compositionally biased region" description="Basic and acidic residues" evidence="1">
    <location>
        <begin position="185"/>
        <end position="219"/>
    </location>
</feature>